<feature type="compositionally biased region" description="Basic and acidic residues" evidence="1">
    <location>
        <begin position="9"/>
        <end position="20"/>
    </location>
</feature>
<evidence type="ECO:0000313" key="3">
    <source>
        <dbReference type="Proteomes" id="UP000182444"/>
    </source>
</evidence>
<organism evidence="2 3">
    <name type="scientific">Yarrowia lipolytica</name>
    <name type="common">Candida lipolytica</name>
    <dbReference type="NCBI Taxonomy" id="4952"/>
    <lineage>
        <taxon>Eukaryota</taxon>
        <taxon>Fungi</taxon>
        <taxon>Dikarya</taxon>
        <taxon>Ascomycota</taxon>
        <taxon>Saccharomycotina</taxon>
        <taxon>Dipodascomycetes</taxon>
        <taxon>Dipodascales</taxon>
        <taxon>Dipodascales incertae sedis</taxon>
        <taxon>Yarrowia</taxon>
    </lineage>
</organism>
<dbReference type="Proteomes" id="UP000182444">
    <property type="component" value="Chromosome 1E"/>
</dbReference>
<proteinExistence type="predicted"/>
<feature type="region of interest" description="Disordered" evidence="1">
    <location>
        <begin position="79"/>
        <end position="109"/>
    </location>
</feature>
<dbReference type="GeneID" id="94583515"/>
<sequence>MYQLMPIYRLDKEQTSKESESDLGNTNNALLFDVSLGLSSVRPHRETSEADGTGDVDVSERDFRPAVEDAVDLLVGHLTDKTGVSGPHDSQGSEGLNNSLEQGKQQGDRRVPLIEGDVGDVELLGQLVLALAALKRLVFQECNASSSVNGSNNGEGSSKQSVASNGAGELVEGRLLDECLDGVAESSHCQCVVFQLSRRCENSVE</sequence>
<dbReference type="AlphaFoldDB" id="A0A1D8NH36"/>
<evidence type="ECO:0000313" key="2">
    <source>
        <dbReference type="EMBL" id="AOW04943.1"/>
    </source>
</evidence>
<reference evidence="2 3" key="1">
    <citation type="journal article" date="2016" name="PLoS ONE">
        <title>Sequence Assembly of Yarrowia lipolytica Strain W29/CLIB89 Shows Transposable Element Diversity.</title>
        <authorList>
            <person name="Magnan C."/>
            <person name="Yu J."/>
            <person name="Chang I."/>
            <person name="Jahn E."/>
            <person name="Kanomata Y."/>
            <person name="Wu J."/>
            <person name="Zeller M."/>
            <person name="Oakes M."/>
            <person name="Baldi P."/>
            <person name="Sandmeyer S."/>
        </authorList>
    </citation>
    <scope>NUCLEOTIDE SEQUENCE [LARGE SCALE GENOMIC DNA]</scope>
    <source>
        <strain evidence="3">CLIB89(W29)</strain>
    </source>
</reference>
<name>A0A1D8NH36_YARLL</name>
<dbReference type="VEuPathDB" id="FungiDB:YALI1_E05353g"/>
<evidence type="ECO:0000256" key="1">
    <source>
        <dbReference type="SAM" id="MobiDB-lite"/>
    </source>
</evidence>
<feature type="compositionally biased region" description="Polar residues" evidence="1">
    <location>
        <begin position="88"/>
        <end position="105"/>
    </location>
</feature>
<feature type="region of interest" description="Disordered" evidence="1">
    <location>
        <begin position="1"/>
        <end position="25"/>
    </location>
</feature>
<gene>
    <name evidence="2" type="ORF">YALI1_E05353g</name>
</gene>
<dbReference type="EMBL" id="CP017557">
    <property type="protein sequence ID" value="AOW04943.1"/>
    <property type="molecule type" value="Genomic_DNA"/>
</dbReference>
<accession>A0A1D8NH36</accession>
<dbReference type="RefSeq" id="XP_068139002.1">
    <property type="nucleotide sequence ID" value="XM_068282901.1"/>
</dbReference>
<protein>
    <submittedName>
        <fullName evidence="2">Uncharacterized protein</fullName>
    </submittedName>
</protein>